<evidence type="ECO:0000313" key="3">
    <source>
        <dbReference type="Proteomes" id="UP000178254"/>
    </source>
</evidence>
<dbReference type="Proteomes" id="UP000178254">
    <property type="component" value="Unassembled WGS sequence"/>
</dbReference>
<dbReference type="Pfam" id="PF18895">
    <property type="entry name" value="T4SS_pilin"/>
    <property type="match status" value="1"/>
</dbReference>
<comment type="caution">
    <text evidence="2">The sequence shown here is derived from an EMBL/GenBank/DDBJ whole genome shotgun (WGS) entry which is preliminary data.</text>
</comment>
<sequence>MVLVLVVAYLGNYGFAHAADSILHGLDTTGLGAGYKEVSVTNIVSNGLGGALALISIAILLLLIYGGTRWMIARGNAEDVTKAKDIIEQALIGLVIILGAWGLASFVFNRLKKQPISEALPEIPHSIVVGNTDPSIVGICVCRTTNECSEILSSVYPADFDPATADEASGDPRQTFCDSICGSAIGIVYNNNVSMPNCIGYSVSNLNPQQETAPAVPPPPPLETIGSCHCDAGFGPCINVDPVAISFEDSGIKCWLDCSYNGGVRWYNGREISTGEHAPIYHPGESCP</sequence>
<evidence type="ECO:0000256" key="1">
    <source>
        <dbReference type="SAM" id="Phobius"/>
    </source>
</evidence>
<keyword evidence="1" id="KW-0812">Transmembrane</keyword>
<protein>
    <submittedName>
        <fullName evidence="2">Uncharacterized protein</fullName>
    </submittedName>
</protein>
<proteinExistence type="predicted"/>
<reference evidence="2 3" key="1">
    <citation type="journal article" date="2016" name="Nat. Commun.">
        <title>Thousands of microbial genomes shed light on interconnected biogeochemical processes in an aquifer system.</title>
        <authorList>
            <person name="Anantharaman K."/>
            <person name="Brown C.T."/>
            <person name="Hug L.A."/>
            <person name="Sharon I."/>
            <person name="Castelle C.J."/>
            <person name="Probst A.J."/>
            <person name="Thomas B.C."/>
            <person name="Singh A."/>
            <person name="Wilkins M.J."/>
            <person name="Karaoz U."/>
            <person name="Brodie E.L."/>
            <person name="Williams K.H."/>
            <person name="Hubbard S.S."/>
            <person name="Banfield J.F."/>
        </authorList>
    </citation>
    <scope>NUCLEOTIDE SEQUENCE [LARGE SCALE GENOMIC DNA]</scope>
</reference>
<keyword evidence="1" id="KW-0472">Membrane</keyword>
<gene>
    <name evidence="2" type="ORF">A2538_02410</name>
</gene>
<dbReference type="EMBL" id="MFRE01000022">
    <property type="protein sequence ID" value="OGH93715.1"/>
    <property type="molecule type" value="Genomic_DNA"/>
</dbReference>
<dbReference type="InterPro" id="IPR043993">
    <property type="entry name" value="T4SS_pilin"/>
</dbReference>
<name>A0A1F6PC19_9BACT</name>
<dbReference type="STRING" id="1798709.A2538_02410"/>
<evidence type="ECO:0000313" key="2">
    <source>
        <dbReference type="EMBL" id="OGH93715.1"/>
    </source>
</evidence>
<feature type="transmembrane region" description="Helical" evidence="1">
    <location>
        <begin position="42"/>
        <end position="65"/>
    </location>
</feature>
<accession>A0A1F6PC19</accession>
<organism evidence="2 3">
    <name type="scientific">Candidatus Magasanikbacteria bacterium RIFOXYD2_FULL_41_14</name>
    <dbReference type="NCBI Taxonomy" id="1798709"/>
    <lineage>
        <taxon>Bacteria</taxon>
        <taxon>Candidatus Magasanikiibacteriota</taxon>
    </lineage>
</organism>
<keyword evidence="1" id="KW-1133">Transmembrane helix</keyword>
<feature type="transmembrane region" description="Helical" evidence="1">
    <location>
        <begin position="86"/>
        <end position="108"/>
    </location>
</feature>
<dbReference type="AlphaFoldDB" id="A0A1F6PC19"/>